<evidence type="ECO:0000313" key="3">
    <source>
        <dbReference type="Proteomes" id="UP001187531"/>
    </source>
</evidence>
<dbReference type="SUPFAM" id="SSF158457">
    <property type="entry name" value="Orange domain-like"/>
    <property type="match status" value="2"/>
</dbReference>
<feature type="compositionally biased region" description="Acidic residues" evidence="1">
    <location>
        <begin position="8"/>
        <end position="18"/>
    </location>
</feature>
<evidence type="ECO:0000313" key="2">
    <source>
        <dbReference type="EMBL" id="KAK2701985.1"/>
    </source>
</evidence>
<dbReference type="EMBL" id="JAVRJZ010001049">
    <property type="protein sequence ID" value="KAK2701985.1"/>
    <property type="molecule type" value="Genomic_DNA"/>
</dbReference>
<sequence length="232" mass="27016">MDTRLGEIDLDEMYEPEEVSEKSEWSDCDDNYDDELISDDWLDAAEEAIKQFKGRNSSFMGGISQQDTESSDLIHRLHSPAEETTPLHNHKDESFWLGFNACIHETLRYLVEMDQNQEQNQKEILEGYRDCVREAIRYLIEVERLPINHPFVISMAHHLVKQQAHIEYERLVNKMQELSRLCPQANGDPLPTTDLVNMTYKGCDLKYASENFSWANYCLSFDSGEDKCTHNL</sequence>
<dbReference type="Proteomes" id="UP001187531">
    <property type="component" value="Unassembled WGS sequence"/>
</dbReference>
<organism evidence="2 3">
    <name type="scientific">Artemia franciscana</name>
    <name type="common">Brine shrimp</name>
    <name type="synonym">Artemia sanfranciscana</name>
    <dbReference type="NCBI Taxonomy" id="6661"/>
    <lineage>
        <taxon>Eukaryota</taxon>
        <taxon>Metazoa</taxon>
        <taxon>Ecdysozoa</taxon>
        <taxon>Arthropoda</taxon>
        <taxon>Crustacea</taxon>
        <taxon>Branchiopoda</taxon>
        <taxon>Anostraca</taxon>
        <taxon>Artemiidae</taxon>
        <taxon>Artemia</taxon>
    </lineage>
</organism>
<proteinExistence type="predicted"/>
<reference evidence="2" key="1">
    <citation type="submission" date="2023-07" db="EMBL/GenBank/DDBJ databases">
        <title>Chromosome-level genome assembly of Artemia franciscana.</title>
        <authorList>
            <person name="Jo E."/>
        </authorList>
    </citation>
    <scope>NUCLEOTIDE SEQUENCE</scope>
    <source>
        <tissue evidence="2">Whole body</tissue>
    </source>
</reference>
<dbReference type="Gene3D" id="6.10.250.980">
    <property type="match status" value="1"/>
</dbReference>
<dbReference type="AlphaFoldDB" id="A0AA88KZG6"/>
<keyword evidence="3" id="KW-1185">Reference proteome</keyword>
<protein>
    <submittedName>
        <fullName evidence="2">Uncharacterized protein</fullName>
    </submittedName>
</protein>
<gene>
    <name evidence="2" type="ORF">QYM36_019374</name>
</gene>
<feature type="region of interest" description="Disordered" evidence="1">
    <location>
        <begin position="1"/>
        <end position="29"/>
    </location>
</feature>
<comment type="caution">
    <text evidence="2">The sequence shown here is derived from an EMBL/GenBank/DDBJ whole genome shotgun (WGS) entry which is preliminary data.</text>
</comment>
<accession>A0AA88KZG6</accession>
<name>A0AA88KZG6_ARTSF</name>
<evidence type="ECO:0000256" key="1">
    <source>
        <dbReference type="SAM" id="MobiDB-lite"/>
    </source>
</evidence>